<keyword evidence="2" id="KW-1185">Reference proteome</keyword>
<proteinExistence type="predicted"/>
<dbReference type="AlphaFoldDB" id="A0A4C1TEV3"/>
<protein>
    <submittedName>
        <fullName evidence="1">Uncharacterized protein</fullName>
    </submittedName>
</protein>
<dbReference type="EMBL" id="BGZK01000054">
    <property type="protein sequence ID" value="GBP13002.1"/>
    <property type="molecule type" value="Genomic_DNA"/>
</dbReference>
<reference evidence="1 2" key="1">
    <citation type="journal article" date="2019" name="Commun. Biol.">
        <title>The bagworm genome reveals a unique fibroin gene that provides high tensile strength.</title>
        <authorList>
            <person name="Kono N."/>
            <person name="Nakamura H."/>
            <person name="Ohtoshi R."/>
            <person name="Tomita M."/>
            <person name="Numata K."/>
            <person name="Arakawa K."/>
        </authorList>
    </citation>
    <scope>NUCLEOTIDE SEQUENCE [LARGE SCALE GENOMIC DNA]</scope>
</reference>
<name>A0A4C1TEV3_EUMVA</name>
<evidence type="ECO:0000313" key="1">
    <source>
        <dbReference type="EMBL" id="GBP13002.1"/>
    </source>
</evidence>
<evidence type="ECO:0000313" key="2">
    <source>
        <dbReference type="Proteomes" id="UP000299102"/>
    </source>
</evidence>
<dbReference type="Proteomes" id="UP000299102">
    <property type="component" value="Unassembled WGS sequence"/>
</dbReference>
<comment type="caution">
    <text evidence="1">The sequence shown here is derived from an EMBL/GenBank/DDBJ whole genome shotgun (WGS) entry which is preliminary data.</text>
</comment>
<sequence length="149" mass="17207">MLSWSKGKQDPQTIAKPGLTRDKLMLRIWIPLQLPNVAATNTIHYQTLRPHSTPFQSEADNRLQCIELFTTQDQRIKTDAVTSAPTRRVLATARQYFHVLPPPLQSTAITFTSLWRIINTLISCFNTFDWLLCTQSFIENDIEKVFIPY</sequence>
<gene>
    <name evidence="1" type="ORF">EVAR_79336_1</name>
</gene>
<accession>A0A4C1TEV3</accession>
<organism evidence="1 2">
    <name type="scientific">Eumeta variegata</name>
    <name type="common">Bagworm moth</name>
    <name type="synonym">Eumeta japonica</name>
    <dbReference type="NCBI Taxonomy" id="151549"/>
    <lineage>
        <taxon>Eukaryota</taxon>
        <taxon>Metazoa</taxon>
        <taxon>Ecdysozoa</taxon>
        <taxon>Arthropoda</taxon>
        <taxon>Hexapoda</taxon>
        <taxon>Insecta</taxon>
        <taxon>Pterygota</taxon>
        <taxon>Neoptera</taxon>
        <taxon>Endopterygota</taxon>
        <taxon>Lepidoptera</taxon>
        <taxon>Glossata</taxon>
        <taxon>Ditrysia</taxon>
        <taxon>Tineoidea</taxon>
        <taxon>Psychidae</taxon>
        <taxon>Oiketicinae</taxon>
        <taxon>Eumeta</taxon>
    </lineage>
</organism>